<sequence length="151" mass="17579">MGRLITSIKQTTKLFRAPQRIGEITEYKGKPYLIIGIENFQIIGNQISIWYTVQDMENHNFISKQAAYPEYGLEEAYVQGKYDADFEHVQLGRTFECEGERYKILEYTDIVLKGTDIEVSFMASKVLPVDRKTVKSRYLNEKKKKLAIEIL</sequence>
<evidence type="ECO:0000313" key="1">
    <source>
        <dbReference type="EMBL" id="PIE97221.1"/>
    </source>
</evidence>
<dbReference type="Proteomes" id="UP000228484">
    <property type="component" value="Unassembled WGS sequence"/>
</dbReference>
<evidence type="ECO:0000313" key="2">
    <source>
        <dbReference type="Proteomes" id="UP000228484"/>
    </source>
</evidence>
<proteinExistence type="predicted"/>
<dbReference type="RefSeq" id="WP_000533094.1">
    <property type="nucleotide sequence ID" value="NZ_NWUW01000001.1"/>
</dbReference>
<organism evidence="1 2">
    <name type="scientific">Bacillus fungorum</name>
    <dbReference type="NCBI Taxonomy" id="2039284"/>
    <lineage>
        <taxon>Bacteria</taxon>
        <taxon>Bacillati</taxon>
        <taxon>Bacillota</taxon>
        <taxon>Bacilli</taxon>
        <taxon>Bacillales</taxon>
        <taxon>Bacillaceae</taxon>
        <taxon>Bacillus</taxon>
    </lineage>
</organism>
<dbReference type="AlphaFoldDB" id="A0A2G6QK95"/>
<keyword evidence="2" id="KW-1185">Reference proteome</keyword>
<gene>
    <name evidence="1" type="ORF">CO726_02645</name>
</gene>
<name>A0A2G6QK95_9BACI</name>
<protein>
    <submittedName>
        <fullName evidence="1">Uncharacterized protein</fullName>
    </submittedName>
</protein>
<dbReference type="EMBL" id="NWUW01000001">
    <property type="protein sequence ID" value="PIE97221.1"/>
    <property type="molecule type" value="Genomic_DNA"/>
</dbReference>
<comment type="caution">
    <text evidence="1">The sequence shown here is derived from an EMBL/GenBank/DDBJ whole genome shotgun (WGS) entry which is preliminary data.</text>
</comment>
<reference evidence="1 2" key="1">
    <citation type="submission" date="2017-09" db="EMBL/GenBank/DDBJ databases">
        <title>Biocontrol bacteria screening and application from spent mushroom substrate.</title>
        <authorList>
            <person name="Sun X."/>
        </authorList>
    </citation>
    <scope>NUCLEOTIDE SEQUENCE [LARGE SCALE GENOMIC DNA]</scope>
    <source>
        <strain evidence="1 2">100374</strain>
    </source>
</reference>
<accession>A0A2G6QK95</accession>